<dbReference type="AlphaFoldDB" id="A0ABD1E352"/>
<comment type="caution">
    <text evidence="1">The sequence shown here is derived from an EMBL/GenBank/DDBJ whole genome shotgun (WGS) entry which is preliminary data.</text>
</comment>
<name>A0ABD1E352_HYPHA</name>
<evidence type="ECO:0000313" key="2">
    <source>
        <dbReference type="Proteomes" id="UP001566132"/>
    </source>
</evidence>
<sequence>MRNIVMTGSVTTQPRAVYAGTFYLTTNKALRFSKTNHLFTIELLGLLYKSLHITLKTSHRALSLIIEEPSMRPFDNRTNQLPCDELNVSGVGRVSIAAARLSAGVPYTSTRFTVAARSPPSILSLLIKIPQSSQHVFIIFYADGTELVY</sequence>
<keyword evidence="2" id="KW-1185">Reference proteome</keyword>
<protein>
    <recommendedName>
        <fullName evidence="3">GRAM domain-containing protein</fullName>
    </recommendedName>
</protein>
<evidence type="ECO:0000313" key="1">
    <source>
        <dbReference type="EMBL" id="KAL1489013.1"/>
    </source>
</evidence>
<proteinExistence type="predicted"/>
<organism evidence="1 2">
    <name type="scientific">Hypothenemus hampei</name>
    <name type="common">Coffee berry borer</name>
    <dbReference type="NCBI Taxonomy" id="57062"/>
    <lineage>
        <taxon>Eukaryota</taxon>
        <taxon>Metazoa</taxon>
        <taxon>Ecdysozoa</taxon>
        <taxon>Arthropoda</taxon>
        <taxon>Hexapoda</taxon>
        <taxon>Insecta</taxon>
        <taxon>Pterygota</taxon>
        <taxon>Neoptera</taxon>
        <taxon>Endopterygota</taxon>
        <taxon>Coleoptera</taxon>
        <taxon>Polyphaga</taxon>
        <taxon>Cucujiformia</taxon>
        <taxon>Curculionidae</taxon>
        <taxon>Scolytinae</taxon>
        <taxon>Hypothenemus</taxon>
    </lineage>
</organism>
<accession>A0ABD1E352</accession>
<dbReference type="Proteomes" id="UP001566132">
    <property type="component" value="Unassembled WGS sequence"/>
</dbReference>
<gene>
    <name evidence="1" type="ORF">ABEB36_013958</name>
</gene>
<reference evidence="1 2" key="1">
    <citation type="submission" date="2024-05" db="EMBL/GenBank/DDBJ databases">
        <title>Genetic variation in Jamaican populations of the coffee berry borer (Hypothenemus hampei).</title>
        <authorList>
            <person name="Errbii M."/>
            <person name="Myrie A."/>
        </authorList>
    </citation>
    <scope>NUCLEOTIDE SEQUENCE [LARGE SCALE GENOMIC DNA]</scope>
    <source>
        <strain evidence="1">JA-Hopewell-2020-01-JO</strain>
        <tissue evidence="1">Whole body</tissue>
    </source>
</reference>
<evidence type="ECO:0008006" key="3">
    <source>
        <dbReference type="Google" id="ProtNLM"/>
    </source>
</evidence>
<dbReference type="EMBL" id="JBDJPC010000012">
    <property type="protein sequence ID" value="KAL1489013.1"/>
    <property type="molecule type" value="Genomic_DNA"/>
</dbReference>